<dbReference type="eggNOG" id="ENOG502S3NS">
    <property type="taxonomic scope" value="Eukaryota"/>
</dbReference>
<dbReference type="PANTHER" id="PTHR33052">
    <property type="entry name" value="DUF4228 DOMAIN PROTEIN-RELATED"/>
    <property type="match status" value="1"/>
</dbReference>
<reference evidence="2" key="2">
    <citation type="submission" date="2025-08" db="UniProtKB">
        <authorList>
            <consortium name="RefSeq"/>
        </authorList>
    </citation>
    <scope>IDENTIFICATION</scope>
    <source>
        <tissue evidence="2">Leaf</tissue>
    </source>
</reference>
<organism evidence="1 2">
    <name type="scientific">Nicotiana sylvestris</name>
    <name type="common">Wood tobacco</name>
    <name type="synonym">South American tobacco</name>
    <dbReference type="NCBI Taxonomy" id="4096"/>
    <lineage>
        <taxon>Eukaryota</taxon>
        <taxon>Viridiplantae</taxon>
        <taxon>Streptophyta</taxon>
        <taxon>Embryophyta</taxon>
        <taxon>Tracheophyta</taxon>
        <taxon>Spermatophyta</taxon>
        <taxon>Magnoliopsida</taxon>
        <taxon>eudicotyledons</taxon>
        <taxon>Gunneridae</taxon>
        <taxon>Pentapetalae</taxon>
        <taxon>asterids</taxon>
        <taxon>lamiids</taxon>
        <taxon>Solanales</taxon>
        <taxon>Solanaceae</taxon>
        <taxon>Nicotianoideae</taxon>
        <taxon>Nicotianeae</taxon>
        <taxon>Nicotiana</taxon>
    </lineage>
</organism>
<dbReference type="RefSeq" id="XP_009771806.1">
    <property type="nucleotide sequence ID" value="XM_009773504.1"/>
</dbReference>
<dbReference type="Proteomes" id="UP000189701">
    <property type="component" value="Unplaced"/>
</dbReference>
<accession>A0A1U7W3L8</accession>
<dbReference type="AlphaFoldDB" id="A0A1U7W3L8"/>
<dbReference type="InterPro" id="IPR025322">
    <property type="entry name" value="PADRE_dom"/>
</dbReference>
<keyword evidence="1" id="KW-1185">Reference proteome</keyword>
<dbReference type="Pfam" id="PF14009">
    <property type="entry name" value="PADRE"/>
    <property type="match status" value="1"/>
</dbReference>
<proteinExistence type="predicted"/>
<reference evidence="1" key="1">
    <citation type="journal article" date="2013" name="Genome Biol.">
        <title>Reference genomes and transcriptomes of Nicotiana sylvestris and Nicotiana tomentosiformis.</title>
        <authorList>
            <person name="Sierro N."/>
            <person name="Battey J.N."/>
            <person name="Ouadi S."/>
            <person name="Bovet L."/>
            <person name="Goepfert S."/>
            <person name="Bakaher N."/>
            <person name="Peitsch M.C."/>
            <person name="Ivanov N.V."/>
        </authorList>
    </citation>
    <scope>NUCLEOTIDE SEQUENCE [LARGE SCALE GENOMIC DNA]</scope>
</reference>
<name>A0A1U7W3L8_NICSY</name>
<sequence>MGICTSAPLMTKYSGSMNLPVTKVAMLIQMNGQLQEFQQPITAGEILVQNPDFFLCSSEAMNVNSLVPQLAKDEMLQLGQLYFLLPISKLNTPLSLQDMCTLAVKASTALNDYCHPSITVAESRILTRKLKDCHTRDLKKLRPEAGFQLPMPLQY</sequence>
<gene>
    <name evidence="2" type="primary">LOC104222284</name>
</gene>
<dbReference type="STRING" id="4096.A0A1U7W3L8"/>
<evidence type="ECO:0000313" key="2">
    <source>
        <dbReference type="RefSeq" id="XP_009771806.1"/>
    </source>
</evidence>
<evidence type="ECO:0000313" key="1">
    <source>
        <dbReference type="Proteomes" id="UP000189701"/>
    </source>
</evidence>
<protein>
    <submittedName>
        <fullName evidence="2">Uncharacterized protein LOC104222284</fullName>
    </submittedName>
</protein>